<dbReference type="Proteomes" id="UP000887563">
    <property type="component" value="Unplaced"/>
</dbReference>
<evidence type="ECO:0000256" key="2">
    <source>
        <dbReference type="SAM" id="MobiDB-lite"/>
    </source>
</evidence>
<accession>A0A914L4X3</accession>
<feature type="coiled-coil region" evidence="1">
    <location>
        <begin position="52"/>
        <end position="114"/>
    </location>
</feature>
<sequence length="197" mass="22418">MNRAKENSNFCNESVENESCLADSDFLNASIFAPLEIPNFKQPNTPTVQSNSQKLQHRITELETQVEQLKANDGLSLLKIKSLEDELICRENELARAQQENISLRSELNLIKKQNKPFAASQYDLQKNKNETHKTNFSVSRDTQLKVFRSNQRSSRLDSLPKNSVSTFNNNTNSVTSLSTQYQFQGLPPPPPIFFLP</sequence>
<keyword evidence="1" id="KW-0175">Coiled coil</keyword>
<feature type="region of interest" description="Disordered" evidence="2">
    <location>
        <begin position="150"/>
        <end position="169"/>
    </location>
</feature>
<reference evidence="4" key="1">
    <citation type="submission" date="2022-11" db="UniProtKB">
        <authorList>
            <consortium name="WormBaseParasite"/>
        </authorList>
    </citation>
    <scope>IDENTIFICATION</scope>
</reference>
<evidence type="ECO:0000313" key="3">
    <source>
        <dbReference type="Proteomes" id="UP000887563"/>
    </source>
</evidence>
<proteinExistence type="predicted"/>
<keyword evidence="3" id="KW-1185">Reference proteome</keyword>
<protein>
    <submittedName>
        <fullName evidence="4">Uncharacterized protein</fullName>
    </submittedName>
</protein>
<name>A0A914L4X3_MELIC</name>
<evidence type="ECO:0000256" key="1">
    <source>
        <dbReference type="SAM" id="Coils"/>
    </source>
</evidence>
<dbReference type="WBParaSite" id="Minc3s00225g07986">
    <property type="protein sequence ID" value="Minc3s00225g07986"/>
    <property type="gene ID" value="Minc3s00225g07986"/>
</dbReference>
<organism evidence="3 4">
    <name type="scientific">Meloidogyne incognita</name>
    <name type="common">Southern root-knot nematode worm</name>
    <name type="synonym">Oxyuris incognita</name>
    <dbReference type="NCBI Taxonomy" id="6306"/>
    <lineage>
        <taxon>Eukaryota</taxon>
        <taxon>Metazoa</taxon>
        <taxon>Ecdysozoa</taxon>
        <taxon>Nematoda</taxon>
        <taxon>Chromadorea</taxon>
        <taxon>Rhabditida</taxon>
        <taxon>Tylenchina</taxon>
        <taxon>Tylenchomorpha</taxon>
        <taxon>Tylenchoidea</taxon>
        <taxon>Meloidogynidae</taxon>
        <taxon>Meloidogyninae</taxon>
        <taxon>Meloidogyne</taxon>
        <taxon>Meloidogyne incognita group</taxon>
    </lineage>
</organism>
<dbReference type="AlphaFoldDB" id="A0A914L4X3"/>
<evidence type="ECO:0000313" key="4">
    <source>
        <dbReference type="WBParaSite" id="Minc3s00225g07986"/>
    </source>
</evidence>